<evidence type="ECO:0000256" key="1">
    <source>
        <dbReference type="SAM" id="SignalP"/>
    </source>
</evidence>
<dbReference type="EMBL" id="AFFY01000098">
    <property type="protein sequence ID" value="EHG98259.1"/>
    <property type="molecule type" value="Genomic_DNA"/>
</dbReference>
<dbReference type="InterPro" id="IPR032675">
    <property type="entry name" value="LRR_dom_sf"/>
</dbReference>
<accession>G5SWM8</accession>
<proteinExistence type="predicted"/>
<evidence type="ECO:0000313" key="2">
    <source>
        <dbReference type="EMBL" id="EHG98259.1"/>
    </source>
</evidence>
<dbReference type="PANTHER" id="PTHR45661">
    <property type="entry name" value="SURFACE ANTIGEN"/>
    <property type="match status" value="1"/>
</dbReference>
<dbReference type="HOGENOM" id="CLU_276062_0_0_10"/>
<feature type="signal peptide" evidence="1">
    <location>
        <begin position="1"/>
        <end position="22"/>
    </location>
</feature>
<keyword evidence="3" id="KW-1185">Reference proteome</keyword>
<gene>
    <name evidence="2" type="ORF">HMPREF9441_03801</name>
</gene>
<evidence type="ECO:0000313" key="3">
    <source>
        <dbReference type="Proteomes" id="UP000003598"/>
    </source>
</evidence>
<name>G5SWM8_9BACT</name>
<dbReference type="Pfam" id="PF13306">
    <property type="entry name" value="LRR_5"/>
    <property type="match status" value="1"/>
</dbReference>
<dbReference type="eggNOG" id="COG5492">
    <property type="taxonomic scope" value="Bacteria"/>
</dbReference>
<sequence>MRTIKHVVLAVVASVGAVYAEAADREAPVFPDFTTLTPGQEYYFYNTGAGKFLTLSADNYNVAFGDTGAKVIVTQAGENGYNVQFVSTQDYLYRSSQTDVRGNYSSASYSACNWDITLSGDTYTIQTDESSSYYNADQFLGWDGGENTMVYPNLPSTAHVSWKLVDGDAGDYYCAKLNLYSALQATDGYGYDVEKFEAVYADAESTVEELVEATNVLTSSFELTQEVEVPEWSDYPIFFENDLENPWEESNGYISGEGGKLTAKVTVDEESTFSYVVGGQILNANERLVVLVDGVPVREFWNDEQISSGHDGHRYFEKLSPGKHTIEWQWIAEGRGHSVRLEYIGVERTPSIAVSLLEPGSLGTEVLYHVNHLNDVRRLKVSGKMNDDDWAKISMMGNLYSLDLSEAETSKIPFEQFRCTDTYGDGNGDWPFFHEIKLPPTLEVIEEGAFRFTNVTDIVFPEGLQEIGRYAFQYSVVKEAFLPSTVTKIGQGAFWHCPFLESISLPEDIKEIPSRVFSDCAVLDDSLRLPEKLETVGEGAFSSPNLTITYFPESLKSIGPWAFSGIKNDTVILHSKELVFLSRSPFSNCPNLVYAELPVSWYHVDQGMFDNCNKLETVVLRSPTMVDCSNLVAESLKKQVTLKVPSYLVNSYKLDEYWYTYGNIEGFGTAEVKAWEIYQPLVLNARDRFEGCPDMSVRGSGSLKVNGDTPMAFHDLYTETNGNDNNNTATLLSNCGDMEIQGDYVHGYYVSGNKWYFISLPFDFKVSEIEHASDVQMAVRYYDGSLRAADGAGNSWKDYDADTVITAGTGFILQANKDAWLNFHALDNETKQYVVAYKEFAKALEAHPSETASDQGWNLVGNPYQTFYNINHINFTAPITVWNVSAQRYDAYSIIDDEYALMPNQAFFVQCPEEVSSLSFPLEGRQVTSEIGTQQVNVRPALRGMPLPRRLIDLELQAGDKSDHTRVVFNAERTEGYDMACDASKFMSMDQSVPQVYSLDADGTTYAINERPVSDGRVMLGFYAPQDGAYTFALSRGDGDKVWLIDHQTGSETDLSTGEYHFTAEAGQDDARFELKVEVGGETGIGTAASAKMSVKAVDGGLCLENATGSVKVYTPDGRLAHEGTADGGSYRVSLSRGIYLVHAAGQVVKIVVD</sequence>
<dbReference type="GeneID" id="93558946"/>
<dbReference type="PANTHER" id="PTHR45661:SF3">
    <property type="entry name" value="IG-LIKE DOMAIN-CONTAINING PROTEIN"/>
    <property type="match status" value="1"/>
</dbReference>
<keyword evidence="1" id="KW-0732">Signal</keyword>
<reference evidence="2 3" key="1">
    <citation type="submission" date="2011-03" db="EMBL/GenBank/DDBJ databases">
        <authorList>
            <person name="Weinstock G."/>
            <person name="Sodergren E."/>
            <person name="Clifton S."/>
            <person name="Fulton L."/>
            <person name="Fulton B."/>
            <person name="Courtney L."/>
            <person name="Fronick C."/>
            <person name="Harrison M."/>
            <person name="Strong C."/>
            <person name="Farmer C."/>
            <person name="Delahaunty K."/>
            <person name="Markovic C."/>
            <person name="Hall O."/>
            <person name="Minx P."/>
            <person name="Tomlinson C."/>
            <person name="Mitreva M."/>
            <person name="Hou S."/>
            <person name="Chen J."/>
            <person name="Wollam A."/>
            <person name="Pepin K.H."/>
            <person name="Johnson M."/>
            <person name="Bhonagiri V."/>
            <person name="Zhang X."/>
            <person name="Suruliraj S."/>
            <person name="Warren W."/>
            <person name="Chinwalla A."/>
            <person name="Mardis E.R."/>
            <person name="Wilson R.K."/>
        </authorList>
    </citation>
    <scope>NUCLEOTIDE SEQUENCE [LARGE SCALE GENOMIC DNA]</scope>
    <source>
        <strain evidence="2 3">YIT 11840</strain>
    </source>
</reference>
<comment type="caution">
    <text evidence="2">The sequence shown here is derived from an EMBL/GenBank/DDBJ whole genome shotgun (WGS) entry which is preliminary data.</text>
</comment>
<dbReference type="AlphaFoldDB" id="G5SWM8"/>
<dbReference type="InterPro" id="IPR026906">
    <property type="entry name" value="LRR_5"/>
</dbReference>
<feature type="chain" id="PRO_5003484379" evidence="1">
    <location>
        <begin position="23"/>
        <end position="1154"/>
    </location>
</feature>
<protein>
    <submittedName>
        <fullName evidence="2">Uncharacterized protein</fullName>
    </submittedName>
</protein>
<dbReference type="Proteomes" id="UP000003598">
    <property type="component" value="Unassembled WGS sequence"/>
</dbReference>
<dbReference type="SUPFAM" id="SSF52058">
    <property type="entry name" value="L domain-like"/>
    <property type="match status" value="1"/>
</dbReference>
<dbReference type="InterPro" id="IPR053139">
    <property type="entry name" value="Surface_bspA-like"/>
</dbReference>
<dbReference type="PATRIC" id="fig|762968.3.peg.3325"/>
<dbReference type="Gene3D" id="3.80.10.10">
    <property type="entry name" value="Ribonuclease Inhibitor"/>
    <property type="match status" value="2"/>
</dbReference>
<organism evidence="2 3">
    <name type="scientific">Paraprevotella clara YIT 11840</name>
    <dbReference type="NCBI Taxonomy" id="762968"/>
    <lineage>
        <taxon>Bacteria</taxon>
        <taxon>Pseudomonadati</taxon>
        <taxon>Bacteroidota</taxon>
        <taxon>Bacteroidia</taxon>
        <taxon>Bacteroidales</taxon>
        <taxon>Prevotellaceae</taxon>
        <taxon>Paraprevotella</taxon>
    </lineage>
</organism>
<dbReference type="OrthoDB" id="975384at2"/>
<dbReference type="STRING" id="762968.HMPREF9441_03801"/>
<dbReference type="RefSeq" id="WP_008623044.1">
    <property type="nucleotide sequence ID" value="NZ_JH376661.1"/>
</dbReference>